<dbReference type="EMBL" id="CADCWM010000288">
    <property type="protein sequence ID" value="CAA9551758.1"/>
    <property type="molecule type" value="Genomic_DNA"/>
</dbReference>
<feature type="non-terminal residue" evidence="2">
    <location>
        <position position="57"/>
    </location>
</feature>
<evidence type="ECO:0000313" key="2">
    <source>
        <dbReference type="EMBL" id="CAA9551758.1"/>
    </source>
</evidence>
<feature type="compositionally biased region" description="Low complexity" evidence="1">
    <location>
        <begin position="44"/>
        <end position="57"/>
    </location>
</feature>
<protein>
    <submittedName>
        <fullName evidence="2">Uncharacterized protein</fullName>
    </submittedName>
</protein>
<sequence length="57" mass="5692">CQGPSRSPGRAEGSRGARGSEGADDGGYKGNWTPPRPSRRARAPGRAPATGTTAPGS</sequence>
<accession>A0A6J4UIJ2</accession>
<reference evidence="2" key="1">
    <citation type="submission" date="2020-02" db="EMBL/GenBank/DDBJ databases">
        <authorList>
            <person name="Meier V. D."/>
        </authorList>
    </citation>
    <scope>NUCLEOTIDE SEQUENCE</scope>
    <source>
        <strain evidence="2">AVDCRST_MAG88</strain>
    </source>
</reference>
<evidence type="ECO:0000256" key="1">
    <source>
        <dbReference type="SAM" id="MobiDB-lite"/>
    </source>
</evidence>
<name>A0A6J4UIJ2_9BACT</name>
<feature type="compositionally biased region" description="Low complexity" evidence="1">
    <location>
        <begin position="1"/>
        <end position="11"/>
    </location>
</feature>
<dbReference type="AlphaFoldDB" id="A0A6J4UIJ2"/>
<feature type="non-terminal residue" evidence="2">
    <location>
        <position position="1"/>
    </location>
</feature>
<proteinExistence type="predicted"/>
<feature type="region of interest" description="Disordered" evidence="1">
    <location>
        <begin position="1"/>
        <end position="57"/>
    </location>
</feature>
<organism evidence="2">
    <name type="scientific">uncultured Thermomicrobiales bacterium</name>
    <dbReference type="NCBI Taxonomy" id="1645740"/>
    <lineage>
        <taxon>Bacteria</taxon>
        <taxon>Pseudomonadati</taxon>
        <taxon>Thermomicrobiota</taxon>
        <taxon>Thermomicrobia</taxon>
        <taxon>Thermomicrobiales</taxon>
        <taxon>environmental samples</taxon>
    </lineage>
</organism>
<gene>
    <name evidence="2" type="ORF">AVDCRST_MAG88-831</name>
</gene>